<proteinExistence type="inferred from homology"/>
<comment type="caution">
    <text evidence="6">The sequence shown here is derived from an EMBL/GenBank/DDBJ whole genome shotgun (WGS) entry which is preliminary data.</text>
</comment>
<dbReference type="Gene3D" id="2.40.50.100">
    <property type="match status" value="1"/>
</dbReference>
<dbReference type="PANTHER" id="PTHR42781:SF4">
    <property type="entry name" value="SPERMIDINE_PUTRESCINE IMPORT ATP-BINDING PROTEIN POTA"/>
    <property type="match status" value="1"/>
</dbReference>
<gene>
    <name evidence="6" type="ORF">EV665_11011</name>
</gene>
<accession>A0A4R2CRV6</accession>
<dbReference type="InterPro" id="IPR008995">
    <property type="entry name" value="Mo/tungstate-bd_C_term_dom"/>
</dbReference>
<dbReference type="InterPro" id="IPR013611">
    <property type="entry name" value="Transp-assoc_OB_typ2"/>
</dbReference>
<evidence type="ECO:0000256" key="3">
    <source>
        <dbReference type="ARBA" id="ARBA00022741"/>
    </source>
</evidence>
<reference evidence="6 7" key="1">
    <citation type="submission" date="2019-03" db="EMBL/GenBank/DDBJ databases">
        <title>Genomic Encyclopedia of Type Strains, Phase IV (KMG-IV): sequencing the most valuable type-strain genomes for metagenomic binning, comparative biology and taxonomic classification.</title>
        <authorList>
            <person name="Goeker M."/>
        </authorList>
    </citation>
    <scope>NUCLEOTIDE SEQUENCE [LARGE SCALE GENOMIC DNA]</scope>
    <source>
        <strain evidence="6 7">DSM 18401</strain>
    </source>
</reference>
<evidence type="ECO:0000256" key="1">
    <source>
        <dbReference type="ARBA" id="ARBA00005417"/>
    </source>
</evidence>
<dbReference type="AlphaFoldDB" id="A0A4R2CRV6"/>
<dbReference type="Gene3D" id="3.40.50.300">
    <property type="entry name" value="P-loop containing nucleotide triphosphate hydrolases"/>
    <property type="match status" value="1"/>
</dbReference>
<dbReference type="GO" id="GO:0016887">
    <property type="term" value="F:ATP hydrolysis activity"/>
    <property type="evidence" value="ECO:0007669"/>
    <property type="project" value="InterPro"/>
</dbReference>
<dbReference type="FunFam" id="3.40.50.300:FF:000425">
    <property type="entry name" value="Probable ABC transporter, ATP-binding subunit"/>
    <property type="match status" value="1"/>
</dbReference>
<dbReference type="EMBL" id="SLVX01000010">
    <property type="protein sequence ID" value="TCN43415.1"/>
    <property type="molecule type" value="Genomic_DNA"/>
</dbReference>
<comment type="similarity">
    <text evidence="1">Belongs to the ABC transporter superfamily.</text>
</comment>
<dbReference type="PROSITE" id="PS50893">
    <property type="entry name" value="ABC_TRANSPORTER_2"/>
    <property type="match status" value="1"/>
</dbReference>
<dbReference type="RefSeq" id="WP_133034972.1">
    <property type="nucleotide sequence ID" value="NZ_BAABEI010000007.1"/>
</dbReference>
<protein>
    <submittedName>
        <fullName evidence="6">Iron(III) transport system ATP-binding protein</fullName>
    </submittedName>
</protein>
<dbReference type="Proteomes" id="UP000295351">
    <property type="component" value="Unassembled WGS sequence"/>
</dbReference>
<evidence type="ECO:0000256" key="4">
    <source>
        <dbReference type="ARBA" id="ARBA00022840"/>
    </source>
</evidence>
<keyword evidence="2" id="KW-0813">Transport</keyword>
<sequence>MGIDIKNLYVNYGGMDVIADLSLTIPEGCFFTLLGPSGCGKTTLLRTIAGFVQAAKGNIYFQSQDVTRLPPHRRNIGMVFQDYALFPDKTVAENVAYGLRARGESGEAMMKKVRHELEHVGLGHVMDRHPAALSGGQRQRVALARAMVIKPQVLLMDEPLSNLDAKLRIQIRETISDLQREANITTVFVTHDQEEALSMSDRIGVMNKGKVEQLGTPKEIYATPRTAYVADFVGAANRINVTVAEANADGTARIMLGDAAILARNTLTGTSRDGILIMRPEDLRLKPRTSAEMQGLMGRVVKRQYLGGKTSYKLALPDETLINVDSHGDDHDGFEIGTDVIATIDPSKAMVIAS</sequence>
<evidence type="ECO:0000313" key="6">
    <source>
        <dbReference type="EMBL" id="TCN43415.1"/>
    </source>
</evidence>
<dbReference type="InterPro" id="IPR003439">
    <property type="entry name" value="ABC_transporter-like_ATP-bd"/>
</dbReference>
<dbReference type="SUPFAM" id="SSF50331">
    <property type="entry name" value="MOP-like"/>
    <property type="match status" value="1"/>
</dbReference>
<evidence type="ECO:0000313" key="7">
    <source>
        <dbReference type="Proteomes" id="UP000295351"/>
    </source>
</evidence>
<dbReference type="InterPro" id="IPR017871">
    <property type="entry name" value="ABC_transporter-like_CS"/>
</dbReference>
<keyword evidence="3" id="KW-0547">Nucleotide-binding</keyword>
<evidence type="ECO:0000256" key="2">
    <source>
        <dbReference type="ARBA" id="ARBA00022448"/>
    </source>
</evidence>
<dbReference type="GO" id="GO:0022857">
    <property type="term" value="F:transmembrane transporter activity"/>
    <property type="evidence" value="ECO:0007669"/>
    <property type="project" value="InterPro"/>
</dbReference>
<evidence type="ECO:0000259" key="5">
    <source>
        <dbReference type="PROSITE" id="PS50893"/>
    </source>
</evidence>
<dbReference type="InterPro" id="IPR050093">
    <property type="entry name" value="ABC_SmlMolc_Importer"/>
</dbReference>
<dbReference type="InterPro" id="IPR027417">
    <property type="entry name" value="P-loop_NTPase"/>
</dbReference>
<dbReference type="Pfam" id="PF00005">
    <property type="entry name" value="ABC_tran"/>
    <property type="match status" value="1"/>
</dbReference>
<feature type="domain" description="ABC transporter" evidence="5">
    <location>
        <begin position="3"/>
        <end position="233"/>
    </location>
</feature>
<dbReference type="Pfam" id="PF08402">
    <property type="entry name" value="TOBE_2"/>
    <property type="match status" value="1"/>
</dbReference>
<keyword evidence="7" id="KW-1185">Reference proteome</keyword>
<dbReference type="SUPFAM" id="SSF52540">
    <property type="entry name" value="P-loop containing nucleoside triphosphate hydrolases"/>
    <property type="match status" value="1"/>
</dbReference>
<organism evidence="6 7">
    <name type="scientific">Shinella granuli</name>
    <dbReference type="NCBI Taxonomy" id="323621"/>
    <lineage>
        <taxon>Bacteria</taxon>
        <taxon>Pseudomonadati</taxon>
        <taxon>Pseudomonadota</taxon>
        <taxon>Alphaproteobacteria</taxon>
        <taxon>Hyphomicrobiales</taxon>
        <taxon>Rhizobiaceae</taxon>
        <taxon>Shinella</taxon>
    </lineage>
</organism>
<dbReference type="SMART" id="SM00382">
    <property type="entry name" value="AAA"/>
    <property type="match status" value="1"/>
</dbReference>
<dbReference type="GO" id="GO:0005524">
    <property type="term" value="F:ATP binding"/>
    <property type="evidence" value="ECO:0007669"/>
    <property type="project" value="UniProtKB-KW"/>
</dbReference>
<keyword evidence="4 6" id="KW-0067">ATP-binding</keyword>
<dbReference type="InterPro" id="IPR003593">
    <property type="entry name" value="AAA+_ATPase"/>
</dbReference>
<dbReference type="GO" id="GO:0043190">
    <property type="term" value="C:ATP-binding cassette (ABC) transporter complex"/>
    <property type="evidence" value="ECO:0007669"/>
    <property type="project" value="InterPro"/>
</dbReference>
<dbReference type="PANTHER" id="PTHR42781">
    <property type="entry name" value="SPERMIDINE/PUTRESCINE IMPORT ATP-BINDING PROTEIN POTA"/>
    <property type="match status" value="1"/>
</dbReference>
<dbReference type="GO" id="GO:0015697">
    <property type="term" value="P:quaternary ammonium group transport"/>
    <property type="evidence" value="ECO:0007669"/>
    <property type="project" value="UniProtKB-ARBA"/>
</dbReference>
<name>A0A4R2CRV6_SHIGR</name>
<dbReference type="PROSITE" id="PS00211">
    <property type="entry name" value="ABC_TRANSPORTER_1"/>
    <property type="match status" value="1"/>
</dbReference>